<gene>
    <name evidence="5" type="ORF">BU14_0399s0007</name>
</gene>
<dbReference type="InterPro" id="IPR057495">
    <property type="entry name" value="AAA_lid_BCS1"/>
</dbReference>
<keyword evidence="2" id="KW-0547">Nucleotide-binding</keyword>
<dbReference type="InterPro" id="IPR027417">
    <property type="entry name" value="P-loop_NTPase"/>
</dbReference>
<evidence type="ECO:0000313" key="6">
    <source>
        <dbReference type="Proteomes" id="UP000218209"/>
    </source>
</evidence>
<dbReference type="InterPro" id="IPR003593">
    <property type="entry name" value="AAA+_ATPase"/>
</dbReference>
<dbReference type="Proteomes" id="UP000218209">
    <property type="component" value="Unassembled WGS sequence"/>
</dbReference>
<comment type="similarity">
    <text evidence="1">Belongs to the AAA ATPase family. BCS1 subfamily.</text>
</comment>
<dbReference type="AlphaFoldDB" id="A0A1X6NWU8"/>
<dbReference type="SMART" id="SM00382">
    <property type="entry name" value="AAA"/>
    <property type="match status" value="1"/>
</dbReference>
<evidence type="ECO:0000256" key="3">
    <source>
        <dbReference type="ARBA" id="ARBA00022840"/>
    </source>
</evidence>
<evidence type="ECO:0000256" key="2">
    <source>
        <dbReference type="ARBA" id="ARBA00022741"/>
    </source>
</evidence>
<dbReference type="EMBL" id="KV919033">
    <property type="protein sequence ID" value="OSX72863.1"/>
    <property type="molecule type" value="Genomic_DNA"/>
</dbReference>
<dbReference type="InterPro" id="IPR050747">
    <property type="entry name" value="Mitochondrial_chaperone_BCS1"/>
</dbReference>
<name>A0A1X6NWU8_PORUM</name>
<reference evidence="5 6" key="1">
    <citation type="submission" date="2017-03" db="EMBL/GenBank/DDBJ databases">
        <title>WGS assembly of Porphyra umbilicalis.</title>
        <authorList>
            <person name="Brawley S.H."/>
            <person name="Blouin N.A."/>
            <person name="Ficko-Blean E."/>
            <person name="Wheeler G.L."/>
            <person name="Lohr M."/>
            <person name="Goodson H.V."/>
            <person name="Jenkins J.W."/>
            <person name="Blaby-Haas C.E."/>
            <person name="Helliwell K.E."/>
            <person name="Chan C."/>
            <person name="Marriage T."/>
            <person name="Bhattacharya D."/>
            <person name="Klein A.S."/>
            <person name="Badis Y."/>
            <person name="Brodie J."/>
            <person name="Cao Y."/>
            <person name="Collen J."/>
            <person name="Dittami S.M."/>
            <person name="Gachon C.M."/>
            <person name="Green B.R."/>
            <person name="Karpowicz S."/>
            <person name="Kim J.W."/>
            <person name="Kudahl U."/>
            <person name="Lin S."/>
            <person name="Michel G."/>
            <person name="Mittag M."/>
            <person name="Olson B.J."/>
            <person name="Pangilinan J."/>
            <person name="Peng Y."/>
            <person name="Qiu H."/>
            <person name="Shu S."/>
            <person name="Singer J.T."/>
            <person name="Smith A.G."/>
            <person name="Sprecher B.N."/>
            <person name="Wagner V."/>
            <person name="Wang W."/>
            <person name="Wang Z.-Y."/>
            <person name="Yan J."/>
            <person name="Yarish C."/>
            <person name="Zoeuner-Riek S."/>
            <person name="Zhuang Y."/>
            <person name="Zou Y."/>
            <person name="Lindquist E.A."/>
            <person name="Grimwood J."/>
            <person name="Barry K."/>
            <person name="Rokhsar D.S."/>
            <person name="Schmutz J."/>
            <person name="Stiller J.W."/>
            <person name="Grossman A.R."/>
            <person name="Prochnik S.E."/>
        </authorList>
    </citation>
    <scope>NUCLEOTIDE SEQUENCE [LARGE SCALE GENOMIC DNA]</scope>
    <source>
        <strain evidence="5">4086291</strain>
    </source>
</reference>
<organism evidence="5 6">
    <name type="scientific">Porphyra umbilicalis</name>
    <name type="common">Purple laver</name>
    <name type="synonym">Red alga</name>
    <dbReference type="NCBI Taxonomy" id="2786"/>
    <lineage>
        <taxon>Eukaryota</taxon>
        <taxon>Rhodophyta</taxon>
        <taxon>Bangiophyceae</taxon>
        <taxon>Bangiales</taxon>
        <taxon>Bangiaceae</taxon>
        <taxon>Porphyra</taxon>
    </lineage>
</organism>
<dbReference type="GO" id="GO:0005524">
    <property type="term" value="F:ATP binding"/>
    <property type="evidence" value="ECO:0007669"/>
    <property type="project" value="UniProtKB-KW"/>
</dbReference>
<accession>A0A1X6NWU8</accession>
<keyword evidence="6" id="KW-1185">Reference proteome</keyword>
<evidence type="ECO:0000256" key="1">
    <source>
        <dbReference type="ARBA" id="ARBA00007448"/>
    </source>
</evidence>
<dbReference type="OrthoDB" id="10251412at2759"/>
<sequence length="304" mass="33717">MAVLKWKRANENKQRKVDWFHLFRFELHGDSHGYVGRWRLSGRHLTRPVDTIVLDPTIRDALLDDARAFDTKAALRWYTLHGLPYRRCYLFYGPPGTGKSSFIRALAGVLKRSVAFFQCAHNKLNDQILADAFRDCPSQSILVLEDIDCLFTSAAGGVGARESRSEVHISLAGLLNALDGLLSGTRGRITVLSSNHPQLLDAALIRSGRVDHTVEFALPTRADMATLFTGFYPEATAASAKAFADKVFSVSMNTEDRTVATMQQLFIKYRGRSIKEVLDGVEGFVEARRSGPMGVNGHSPGVYL</sequence>
<protein>
    <recommendedName>
        <fullName evidence="4">AAA+ ATPase domain-containing protein</fullName>
    </recommendedName>
</protein>
<dbReference type="SUPFAM" id="SSF52540">
    <property type="entry name" value="P-loop containing nucleoside triphosphate hydrolases"/>
    <property type="match status" value="1"/>
</dbReference>
<feature type="domain" description="AAA+ ATPase" evidence="4">
    <location>
        <begin position="85"/>
        <end position="220"/>
    </location>
</feature>
<dbReference type="PANTHER" id="PTHR23070">
    <property type="entry name" value="BCS1 AAA-TYPE ATPASE"/>
    <property type="match status" value="1"/>
</dbReference>
<dbReference type="Pfam" id="PF25426">
    <property type="entry name" value="AAA_lid_BCS1"/>
    <property type="match status" value="1"/>
</dbReference>
<dbReference type="Gene3D" id="3.40.50.300">
    <property type="entry name" value="P-loop containing nucleotide triphosphate hydrolases"/>
    <property type="match status" value="1"/>
</dbReference>
<dbReference type="Pfam" id="PF00004">
    <property type="entry name" value="AAA"/>
    <property type="match status" value="1"/>
</dbReference>
<evidence type="ECO:0000313" key="5">
    <source>
        <dbReference type="EMBL" id="OSX72863.1"/>
    </source>
</evidence>
<keyword evidence="3" id="KW-0067">ATP-binding</keyword>
<evidence type="ECO:0000259" key="4">
    <source>
        <dbReference type="SMART" id="SM00382"/>
    </source>
</evidence>
<dbReference type="InterPro" id="IPR003959">
    <property type="entry name" value="ATPase_AAA_core"/>
</dbReference>
<dbReference type="GO" id="GO:0016887">
    <property type="term" value="F:ATP hydrolysis activity"/>
    <property type="evidence" value="ECO:0007669"/>
    <property type="project" value="InterPro"/>
</dbReference>
<proteinExistence type="inferred from homology"/>